<reference evidence="8 9" key="1">
    <citation type="submission" date="2018-11" db="EMBL/GenBank/DDBJ databases">
        <authorList>
            <person name="Peiro R."/>
            <person name="Begona"/>
            <person name="Cbmso G."/>
            <person name="Lopez M."/>
            <person name="Gonzalez S."/>
            <person name="Sacristan E."/>
            <person name="Castillo E."/>
        </authorList>
    </citation>
    <scope>NUCLEOTIDE SEQUENCE [LARGE SCALE GENOMIC DNA]</scope>
    <source>
        <strain evidence="8">Brev_genome</strain>
    </source>
</reference>
<evidence type="ECO:0000256" key="3">
    <source>
        <dbReference type="ARBA" id="ARBA00022723"/>
    </source>
</evidence>
<dbReference type="InterPro" id="IPR002716">
    <property type="entry name" value="PIN_dom"/>
</dbReference>
<keyword evidence="4 6" id="KW-0378">Hydrolase</keyword>
<keyword evidence="1 6" id="KW-1277">Toxin-antitoxin system</keyword>
<dbReference type="InterPro" id="IPR051619">
    <property type="entry name" value="TypeII_TA_RNase_PINc/VapC"/>
</dbReference>
<dbReference type="Pfam" id="PF01850">
    <property type="entry name" value="PIN"/>
    <property type="match status" value="1"/>
</dbReference>
<dbReference type="AlphaFoldDB" id="A0A7Z8Y6U1"/>
<dbReference type="GO" id="GO:0004519">
    <property type="term" value="F:endonuclease activity"/>
    <property type="evidence" value="ECO:0007669"/>
    <property type="project" value="UniProtKB-KW"/>
</dbReference>
<protein>
    <recommendedName>
        <fullName evidence="6">Ribonuclease VapC</fullName>
        <shortName evidence="6">RNase VapC</shortName>
        <ecNumber evidence="6">3.1.-.-</ecNumber>
    </recommendedName>
    <alternativeName>
        <fullName evidence="6">Toxin VapC</fullName>
    </alternativeName>
</protein>
<comment type="similarity">
    <text evidence="6">Belongs to the PINc/VapC protein family.</text>
</comment>
<keyword evidence="8" id="KW-0255">Endonuclease</keyword>
<keyword evidence="5 6" id="KW-0460">Magnesium</keyword>
<keyword evidence="6" id="KW-0800">Toxin</keyword>
<dbReference type="InterPro" id="IPR044153">
    <property type="entry name" value="PIN_Pae0151-like"/>
</dbReference>
<evidence type="ECO:0000256" key="4">
    <source>
        <dbReference type="ARBA" id="ARBA00022801"/>
    </source>
</evidence>
<evidence type="ECO:0000313" key="9">
    <source>
        <dbReference type="Proteomes" id="UP000289220"/>
    </source>
</evidence>
<organism evidence="8 9">
    <name type="scientific">Brevundimonas mediterranea</name>
    <dbReference type="NCBI Taxonomy" id="74329"/>
    <lineage>
        <taxon>Bacteria</taxon>
        <taxon>Pseudomonadati</taxon>
        <taxon>Pseudomonadota</taxon>
        <taxon>Alphaproteobacteria</taxon>
        <taxon>Caulobacterales</taxon>
        <taxon>Caulobacteraceae</taxon>
        <taxon>Brevundimonas</taxon>
    </lineage>
</organism>
<evidence type="ECO:0000256" key="6">
    <source>
        <dbReference type="HAMAP-Rule" id="MF_00265"/>
    </source>
</evidence>
<evidence type="ECO:0000259" key="7">
    <source>
        <dbReference type="Pfam" id="PF01850"/>
    </source>
</evidence>
<dbReference type="EC" id="3.1.-.-" evidence="6"/>
<comment type="function">
    <text evidence="6">Toxic component of a toxin-antitoxin (TA) system. An RNase.</text>
</comment>
<dbReference type="Gene3D" id="3.40.50.1010">
    <property type="entry name" value="5'-nuclease"/>
    <property type="match status" value="1"/>
</dbReference>
<dbReference type="EMBL" id="UXHF01000008">
    <property type="protein sequence ID" value="VDC51883.1"/>
    <property type="molecule type" value="Genomic_DNA"/>
</dbReference>
<dbReference type="InterPro" id="IPR022907">
    <property type="entry name" value="VapC_family"/>
</dbReference>
<dbReference type="GO" id="GO:0004540">
    <property type="term" value="F:RNA nuclease activity"/>
    <property type="evidence" value="ECO:0007669"/>
    <property type="project" value="InterPro"/>
</dbReference>
<evidence type="ECO:0000313" key="8">
    <source>
        <dbReference type="EMBL" id="VDC51883.1"/>
    </source>
</evidence>
<proteinExistence type="inferred from homology"/>
<keyword evidence="2 6" id="KW-0540">Nuclease</keyword>
<dbReference type="CDD" id="cd09873">
    <property type="entry name" value="PIN_Pae0151-like"/>
    <property type="match status" value="1"/>
</dbReference>
<dbReference type="PANTHER" id="PTHR35901">
    <property type="entry name" value="RIBONUCLEASE VAPC3"/>
    <property type="match status" value="1"/>
</dbReference>
<dbReference type="InterPro" id="IPR029060">
    <property type="entry name" value="PIN-like_dom_sf"/>
</dbReference>
<accession>A0A7Z8Y6U1</accession>
<evidence type="ECO:0000256" key="1">
    <source>
        <dbReference type="ARBA" id="ARBA00022649"/>
    </source>
</evidence>
<feature type="domain" description="PIN" evidence="7">
    <location>
        <begin position="2"/>
        <end position="118"/>
    </location>
</feature>
<dbReference type="Proteomes" id="UP000289220">
    <property type="component" value="Unassembled WGS sequence"/>
</dbReference>
<dbReference type="GO" id="GO:0016787">
    <property type="term" value="F:hydrolase activity"/>
    <property type="evidence" value="ECO:0007669"/>
    <property type="project" value="UniProtKB-KW"/>
</dbReference>
<feature type="binding site" evidence="6">
    <location>
        <position position="5"/>
    </location>
    <ligand>
        <name>Mg(2+)</name>
        <dbReference type="ChEBI" id="CHEBI:18420"/>
    </ligand>
</feature>
<evidence type="ECO:0000256" key="5">
    <source>
        <dbReference type="ARBA" id="ARBA00022842"/>
    </source>
</evidence>
<name>A0A7Z8Y6U1_9CAUL</name>
<dbReference type="PANTHER" id="PTHR35901:SF1">
    <property type="entry name" value="EXONUCLEASE VAPC9"/>
    <property type="match status" value="1"/>
</dbReference>
<dbReference type="GO" id="GO:0000287">
    <property type="term" value="F:magnesium ion binding"/>
    <property type="evidence" value="ECO:0007669"/>
    <property type="project" value="UniProtKB-UniRule"/>
</dbReference>
<dbReference type="GO" id="GO:0090729">
    <property type="term" value="F:toxin activity"/>
    <property type="evidence" value="ECO:0007669"/>
    <property type="project" value="UniProtKB-KW"/>
</dbReference>
<keyword evidence="3 6" id="KW-0479">Metal-binding</keyword>
<gene>
    <name evidence="8" type="primary">vapC_1</name>
    <name evidence="6" type="synonym">vapC</name>
    <name evidence="8" type="ORF">BREV_BREV_00674</name>
</gene>
<comment type="caution">
    <text evidence="8">The sequence shown here is derived from an EMBL/GenBank/DDBJ whole genome shotgun (WGS) entry which is preliminary data.</text>
</comment>
<dbReference type="SUPFAM" id="SSF88723">
    <property type="entry name" value="PIN domain-like"/>
    <property type="match status" value="1"/>
</dbReference>
<keyword evidence="9" id="KW-1185">Reference proteome</keyword>
<sequence length="143" mass="15762">MIVVDASVAIKVALYEPDSPIAVAALRAQPWSAPDLILSECANIIWKRCRMGDITRDQAMQAVTLIETMNLDVEPGRRLIERAVELAIALDHPAYDCFYIAHAEQLGAPLLTADKKLIAKTRASDATNIEIMGLDDYARKNDL</sequence>
<feature type="binding site" evidence="6">
    <location>
        <position position="96"/>
    </location>
    <ligand>
        <name>Mg(2+)</name>
        <dbReference type="ChEBI" id="CHEBI:18420"/>
    </ligand>
</feature>
<dbReference type="HAMAP" id="MF_00265">
    <property type="entry name" value="VapC_Nob1"/>
    <property type="match status" value="1"/>
</dbReference>
<evidence type="ECO:0000256" key="2">
    <source>
        <dbReference type="ARBA" id="ARBA00022722"/>
    </source>
</evidence>
<comment type="cofactor">
    <cofactor evidence="6">
        <name>Mg(2+)</name>
        <dbReference type="ChEBI" id="CHEBI:18420"/>
    </cofactor>
</comment>